<comment type="caution">
    <text evidence="1">The sequence shown here is derived from an EMBL/GenBank/DDBJ whole genome shotgun (WGS) entry which is preliminary data.</text>
</comment>
<dbReference type="GO" id="GO:0000731">
    <property type="term" value="P:DNA synthesis involved in DNA repair"/>
    <property type="evidence" value="ECO:0007669"/>
    <property type="project" value="TreeGrafter"/>
</dbReference>
<name>A0A1J5S748_9ZZZZ</name>
<dbReference type="InterPro" id="IPR027417">
    <property type="entry name" value="P-loop_NTPase"/>
</dbReference>
<evidence type="ECO:0000313" key="1">
    <source>
        <dbReference type="EMBL" id="OIQ97619.1"/>
    </source>
</evidence>
<protein>
    <submittedName>
        <fullName evidence="1">Chromosome partition protein Smc</fullName>
    </submittedName>
</protein>
<dbReference type="PANTHER" id="PTHR32182:SF0">
    <property type="entry name" value="DNA REPLICATION AND REPAIR PROTEIN RECF"/>
    <property type="match status" value="1"/>
</dbReference>
<dbReference type="Pfam" id="PF13558">
    <property type="entry name" value="SbcC_Walker_B"/>
    <property type="match status" value="1"/>
</dbReference>
<accession>A0A1J5S748</accession>
<dbReference type="EMBL" id="MLJW01000130">
    <property type="protein sequence ID" value="OIQ97619.1"/>
    <property type="molecule type" value="Genomic_DNA"/>
</dbReference>
<dbReference type="Pfam" id="PF13555">
    <property type="entry name" value="AAA_29"/>
    <property type="match status" value="1"/>
</dbReference>
<dbReference type="SUPFAM" id="SSF52540">
    <property type="entry name" value="P-loop containing nucleoside triphosphate hydrolases"/>
    <property type="match status" value="1"/>
</dbReference>
<organism evidence="1">
    <name type="scientific">mine drainage metagenome</name>
    <dbReference type="NCBI Taxonomy" id="410659"/>
    <lineage>
        <taxon>unclassified sequences</taxon>
        <taxon>metagenomes</taxon>
        <taxon>ecological metagenomes</taxon>
    </lineage>
</organism>
<dbReference type="GO" id="GO:0006302">
    <property type="term" value="P:double-strand break repair"/>
    <property type="evidence" value="ECO:0007669"/>
    <property type="project" value="TreeGrafter"/>
</dbReference>
<dbReference type="Gene3D" id="3.40.50.300">
    <property type="entry name" value="P-loop containing nucleotide triphosphate hydrolases"/>
    <property type="match status" value="1"/>
</dbReference>
<sequence length="1142" mass="127105">MKRLEHVRVVNFYLSPAEDLRIDEITGIFGANGAGKSSWLDAIQIAMLGANASAGVMSFNAQADDKSKRTIRSYCLGQYGEGNRRARDAATTYITLVWRDTETGMPISTGVCIYAAEDEDKHEVLGRYVAPGVDLALGDHLETVDGVPEPRDWKSFRLVLAQRSENITGDRDIFFEDAKAYVNALLTALRGARGVPAVLPFTKAFRFALRMRFDKSVDYIIRNDIIEDRPTKTKTFREITESFRKLNETVKRVSAQIEAGKKVAGSYSVVAIKTRAVATWRALTARIEHAIANEVHVAAIERRNAAEEARTQAIAAFDQATDEEKTLATKHQETRGLMVSHSAHKNVGQAQHDRQVAVERLQEHSVAAAQVLLGAVAGMRNAAKEEELASFAKQLNDSAGKVEATARAPALSVTEAMAACGDMREIARSVASHLLNKSMQESARQLREIEDALVDVGESIKRVSDGKADLSKRAQALLSEFSRNGLSPTAVCDVARVTDPTWQGVIEGYLGSNVEALLVDSADEARAFRIYREADRRGEVFNVKVARTSQQKTGDRPRPGSVAELIEGTNPVAVAYLRRQFGNLMRADRDEEALAGETLTRDGMLVRWGDFERVRPVPEERQKLGISAPGRLEQLKRTQQQLKTREVEAKQVVEHWRQRYQEMAALAGDEMAKRLKTTLEAAAQAEVDLRTANVRLGEVADAEYLRLCDEVSLFERQLLPTARNAVDSAREARVRAGGEFANAEKAVGGALDRLNDVIDRTKAAESGPDYDATFAAEQWDRLLERFGDRYGEMTTFAGRRIDDTTKERDSALSKASNGFGEYLAAHHHAAPEEDVQEDWGRQSAWINAEVDRLERTDLHNYQAQADDAYKAAQDTFRTDVAARLYENFGMLEDQLRRLKHALDNCPTFSNGERYRFKATLRDQFKKLDKFIRDVAAYGPENDLLGGPGDVPEEFEALMIDKTLVGNAGVPNPLDDYREFYDFDIEIRSEDPTTRETTPVGHLSERLGAASGGEYRAPLYVIAGAALASAYRMDDGKNDGLRLILLDEAFDKMDMNNLVATMRYIEDLGLQVVLASPGENKGALDAFLYRYYDVLRDPVNNSLRFEGHDVSVETRLAMRADLPEFHPELIDEELAMMEFQPAV</sequence>
<dbReference type="PANTHER" id="PTHR32182">
    <property type="entry name" value="DNA REPLICATION AND REPAIR PROTEIN RECF"/>
    <property type="match status" value="1"/>
</dbReference>
<reference evidence="1" key="1">
    <citation type="submission" date="2016-10" db="EMBL/GenBank/DDBJ databases">
        <title>Sequence of Gallionella enrichment culture.</title>
        <authorList>
            <person name="Poehlein A."/>
            <person name="Muehling M."/>
            <person name="Daniel R."/>
        </authorList>
    </citation>
    <scope>NUCLEOTIDE SEQUENCE</scope>
</reference>
<dbReference type="AlphaFoldDB" id="A0A1J5S748"/>
<proteinExistence type="predicted"/>
<gene>
    <name evidence="1" type="primary">smc_20</name>
    <name evidence="1" type="ORF">GALL_203780</name>
</gene>